<dbReference type="EMBL" id="BLVO01000013">
    <property type="protein sequence ID" value="GFM33086.1"/>
    <property type="molecule type" value="Genomic_DNA"/>
</dbReference>
<dbReference type="InterPro" id="IPR049383">
    <property type="entry name" value="UbiD-like_N"/>
</dbReference>
<comment type="caution">
    <text evidence="4">The sequence shown here is derived from an EMBL/GenBank/DDBJ whole genome shotgun (WGS) entry which is preliminary data.</text>
</comment>
<dbReference type="InterPro" id="IPR049381">
    <property type="entry name" value="UbiD-like_C"/>
</dbReference>
<dbReference type="Pfam" id="PF20696">
    <property type="entry name" value="UbiD_C"/>
    <property type="match status" value="1"/>
</dbReference>
<dbReference type="GO" id="GO:0016831">
    <property type="term" value="F:carboxy-lyase activity"/>
    <property type="evidence" value="ECO:0007669"/>
    <property type="project" value="InterPro"/>
</dbReference>
<evidence type="ECO:0000313" key="4">
    <source>
        <dbReference type="EMBL" id="GFM33086.1"/>
    </source>
</evidence>
<accession>A0A7J0BHC6</accession>
<keyword evidence="4" id="KW-0456">Lyase</keyword>
<evidence type="ECO:0000313" key="5">
    <source>
        <dbReference type="Proteomes" id="UP000503840"/>
    </source>
</evidence>
<dbReference type="InterPro" id="IPR002830">
    <property type="entry name" value="UbiD"/>
</dbReference>
<organism evidence="4 5">
    <name type="scientific">Desulfovibrio subterraneus</name>
    <dbReference type="NCBI Taxonomy" id="2718620"/>
    <lineage>
        <taxon>Bacteria</taxon>
        <taxon>Pseudomonadati</taxon>
        <taxon>Thermodesulfobacteriota</taxon>
        <taxon>Desulfovibrionia</taxon>
        <taxon>Desulfovibrionales</taxon>
        <taxon>Desulfovibrionaceae</taxon>
        <taxon>Desulfovibrio</taxon>
    </lineage>
</organism>
<proteinExistence type="predicted"/>
<feature type="domain" description="3-octaprenyl-4-hydroxybenzoate carboxy-lyase-like Rift-related" evidence="1">
    <location>
        <begin position="142"/>
        <end position="340"/>
    </location>
</feature>
<feature type="domain" description="3-octaprenyl-4-hydroxybenzoate carboxy-lyase-like N-terminal" evidence="2">
    <location>
        <begin position="34"/>
        <end position="108"/>
    </location>
</feature>
<reference evidence="4 5" key="1">
    <citation type="submission" date="2020-05" db="EMBL/GenBank/DDBJ databases">
        <title>Draft genome sequence of Desulfovibrio sp. strain HN2T.</title>
        <authorList>
            <person name="Ueno A."/>
            <person name="Tamazawa S."/>
            <person name="Tamamura S."/>
            <person name="Murakami T."/>
            <person name="Kiyama T."/>
            <person name="Inomata H."/>
            <person name="Amano Y."/>
            <person name="Miyakawa K."/>
            <person name="Tamaki H."/>
            <person name="Naganuma T."/>
            <person name="Kaneko K."/>
        </authorList>
    </citation>
    <scope>NUCLEOTIDE SEQUENCE [LARGE SCALE GENOMIC DNA]</scope>
    <source>
        <strain evidence="4 5">HN2</strain>
    </source>
</reference>
<evidence type="ECO:0000259" key="3">
    <source>
        <dbReference type="Pfam" id="PF20696"/>
    </source>
</evidence>
<dbReference type="Proteomes" id="UP000503840">
    <property type="component" value="Unassembled WGS sequence"/>
</dbReference>
<dbReference type="Pfam" id="PF01977">
    <property type="entry name" value="UbiD"/>
    <property type="match status" value="1"/>
</dbReference>
<keyword evidence="5" id="KW-1185">Reference proteome</keyword>
<gene>
    <name evidence="4" type="ORF">DSM101010T_14510</name>
</gene>
<dbReference type="NCBIfam" id="TIGR00148">
    <property type="entry name" value="UbiD family decarboxylase"/>
    <property type="match status" value="1"/>
</dbReference>
<dbReference type="GO" id="GO:0005737">
    <property type="term" value="C:cytoplasm"/>
    <property type="evidence" value="ECO:0007669"/>
    <property type="project" value="TreeGrafter"/>
</dbReference>
<protein>
    <submittedName>
        <fullName evidence="4">3-octaprenyl-4-hydroxybenzoate carboxy-lyase</fullName>
    </submittedName>
</protein>
<dbReference type="Pfam" id="PF20695">
    <property type="entry name" value="UbiD_N"/>
    <property type="match status" value="1"/>
</dbReference>
<feature type="domain" description="3-octaprenyl-4-hydroxybenzoate carboxy-lyase-like C-terminal" evidence="3">
    <location>
        <begin position="346"/>
        <end position="481"/>
    </location>
</feature>
<dbReference type="SUPFAM" id="SSF143968">
    <property type="entry name" value="UbiD C-terminal domain-like"/>
    <property type="match status" value="2"/>
</dbReference>
<evidence type="ECO:0000259" key="1">
    <source>
        <dbReference type="Pfam" id="PF01977"/>
    </source>
</evidence>
<sequence length="638" mass="71066">MQHVSHAPRLLRDRMNTTRNKDSIVRYQNMQQLLEDLEKTGQLVKVTEEVDPYLEIAEIQRRAYRAQAPAILFTRVKGTPFPMVCNVFGTLERTRWIFRDSLRALEGVFKLKIDPFDFFKQPWRYAGAPRALWSTLPRKVKTGPVMANTTTVTKLPQLHSWPMDGGGYVTLPQVYTESPDNPGFMKSNIGMYRVQLTGPSFVPDKEVGLHYQIHRGIGYHHAEALRRGEPLKVNVFVGGPPAMTMAAIMPLPEGIAEILFGGALAGFRIPMVTRKGELPILAEADFCICGTVHPGEQKPEGPFGDHLGYYSLAHDFPLMRVDTVYHRDGAVWPFTTVGRPPQEDTVFGTFIHELTAELVPTVFNGVREVHAVDQAGVHPLLLAIGSERYVPYAQERQPQELITCGLSLLGNTQTSLSKYVIIAAHEDNPMLHTHNFREFLTHMLERTDFERDLHFVTRTTIDTLDYTGISLNQGSKLIWAACGPKKRSLQDTLPSGLTLPDGYSAPRIFAPGVVVLQGPKHTAARDEHDTAMFTLAEHLQNQSADLSSLPLFVVADDADFTAADWDNFLWVTFTRSDPATDMYGAGAFTHCKHWGCKGPVIIDARLKSFHAPALEEDPAITAKVDKLAAKGGCLHGIL</sequence>
<evidence type="ECO:0000259" key="2">
    <source>
        <dbReference type="Pfam" id="PF20695"/>
    </source>
</evidence>
<name>A0A7J0BHC6_9BACT</name>
<dbReference type="AlphaFoldDB" id="A0A7J0BHC6"/>
<dbReference type="SUPFAM" id="SSF50475">
    <property type="entry name" value="FMN-binding split barrel"/>
    <property type="match status" value="1"/>
</dbReference>
<dbReference type="PANTHER" id="PTHR30108">
    <property type="entry name" value="3-OCTAPRENYL-4-HYDROXYBENZOATE CARBOXY-LYASE-RELATED"/>
    <property type="match status" value="1"/>
</dbReference>
<dbReference type="PANTHER" id="PTHR30108:SF7">
    <property type="entry name" value="3-POLYPRENYL-4-HYDROXYBENZOATE DECARBOXYLASE"/>
    <property type="match status" value="1"/>
</dbReference>
<dbReference type="InterPro" id="IPR048304">
    <property type="entry name" value="UbiD_Rift_dom"/>
</dbReference>
<dbReference type="Gene3D" id="3.40.1670.10">
    <property type="entry name" value="UbiD C-terminal domain-like"/>
    <property type="match status" value="1"/>
</dbReference>